<dbReference type="GO" id="GO:0004197">
    <property type="term" value="F:cysteine-type endopeptidase activity"/>
    <property type="evidence" value="ECO:0007669"/>
    <property type="project" value="InterPro"/>
</dbReference>
<dbReference type="InterPro" id="IPR029030">
    <property type="entry name" value="Caspase-like_dom_sf"/>
</dbReference>
<keyword evidence="3" id="KW-1185">Reference proteome</keyword>
<protein>
    <recommendedName>
        <fullName evidence="1">Peptidase C14 caspase domain-containing protein</fullName>
    </recommendedName>
</protein>
<dbReference type="Pfam" id="PF00656">
    <property type="entry name" value="Peptidase_C14"/>
    <property type="match status" value="1"/>
</dbReference>
<evidence type="ECO:0000313" key="2">
    <source>
        <dbReference type="EMBL" id="RXK57532.1"/>
    </source>
</evidence>
<gene>
    <name evidence="2" type="ORF">ESA94_21000</name>
</gene>
<dbReference type="PANTHER" id="PTHR48104:SF30">
    <property type="entry name" value="METACASPASE-1"/>
    <property type="match status" value="1"/>
</dbReference>
<dbReference type="GO" id="GO:0006508">
    <property type="term" value="P:proteolysis"/>
    <property type="evidence" value="ECO:0007669"/>
    <property type="project" value="InterPro"/>
</dbReference>
<dbReference type="PANTHER" id="PTHR48104">
    <property type="entry name" value="METACASPASE-4"/>
    <property type="match status" value="1"/>
</dbReference>
<dbReference type="InterPro" id="IPR011600">
    <property type="entry name" value="Pept_C14_caspase"/>
</dbReference>
<proteinExistence type="predicted"/>
<evidence type="ECO:0000313" key="3">
    <source>
        <dbReference type="Proteomes" id="UP000290204"/>
    </source>
</evidence>
<dbReference type="GO" id="GO:0005737">
    <property type="term" value="C:cytoplasm"/>
    <property type="evidence" value="ECO:0007669"/>
    <property type="project" value="TreeGrafter"/>
</dbReference>
<reference evidence="2 3" key="1">
    <citation type="submission" date="2019-01" db="EMBL/GenBank/DDBJ databases">
        <title>Lacibacter sp. strain TTM-7.</title>
        <authorList>
            <person name="Chen W.-M."/>
        </authorList>
    </citation>
    <scope>NUCLEOTIDE SEQUENCE [LARGE SCALE GENOMIC DNA]</scope>
    <source>
        <strain evidence="2 3">TTM-7</strain>
    </source>
</reference>
<dbReference type="Proteomes" id="UP000290204">
    <property type="component" value="Unassembled WGS sequence"/>
</dbReference>
<sequence>MGMITGYYNSYYCFEIVTTTCYNMKLIFSIFLTILLLNAAAQVPEKYALIVAISNYAPSTGWNELNSENDIPLIKESLKRQGFKETHIRIIRDKEATKQGILLAMQQQLITKAKPGDICVFHFSGHGQQVMDNNGDEADGYDEALVTYDSPMEYEGGVEKHLRDDEFGFKLEEIRKHLGSNGNLLVLIDACHSGTSTRSGLGTYRGTTTKYAPKGYKPVANTKIVNEGLFSLGETKPGLAPMSAFFASAASELNQECGEEHCGSLSLAFSKALAKADTKTSYRGLFDNIRLEMSKIVPGQTPNAEGELDKEIFGGAALGKPNYYTAEKIISKKKITIGCGKIYSVFAGTTLLVYPSNTYNKETAKPLAKAIITTAGDYSSEAELDTELSEDVLKTAWVFLDQVSFGDLTVPVTVKIKDATLAQQVNQILTTNKQVKLANAQGDVFIEQGADGFSADSFYISTSGDYRLGAYSIKTGNEAIATFINAKVAAYGRAAYLRNLNMKNEELNVTFEFIPVDYKKAEGNNNAIIKDLPKKTITDASGNIVFQHDDRYNLRIINNGQERLYYNILEIQPDNLVNVLFPANNQQPMDCFINPGDTVRLTRIFRIGPPNGMNVIKLVAARSPLNLRQVFVSNGLSRGDVPKPNNPFEKLMQGINKADAVQTRGSDEETIQPDAVNIYSVPYKIVPKKQ</sequence>
<dbReference type="EMBL" id="SDHW01000010">
    <property type="protein sequence ID" value="RXK57532.1"/>
    <property type="molecule type" value="Genomic_DNA"/>
</dbReference>
<dbReference type="SUPFAM" id="SSF52129">
    <property type="entry name" value="Caspase-like"/>
    <property type="match status" value="1"/>
</dbReference>
<dbReference type="Gene3D" id="3.40.50.1460">
    <property type="match status" value="1"/>
</dbReference>
<accession>A0A4Q1CDV3</accession>
<evidence type="ECO:0000259" key="1">
    <source>
        <dbReference type="Pfam" id="PF00656"/>
    </source>
</evidence>
<dbReference type="OrthoDB" id="1491023at2"/>
<feature type="domain" description="Peptidase C14 caspase" evidence="1">
    <location>
        <begin position="46"/>
        <end position="310"/>
    </location>
</feature>
<organism evidence="2 3">
    <name type="scientific">Lacibacter luteus</name>
    <dbReference type="NCBI Taxonomy" id="2508719"/>
    <lineage>
        <taxon>Bacteria</taxon>
        <taxon>Pseudomonadati</taxon>
        <taxon>Bacteroidota</taxon>
        <taxon>Chitinophagia</taxon>
        <taxon>Chitinophagales</taxon>
        <taxon>Chitinophagaceae</taxon>
        <taxon>Lacibacter</taxon>
    </lineage>
</organism>
<name>A0A4Q1CDV3_9BACT</name>
<dbReference type="AlphaFoldDB" id="A0A4Q1CDV3"/>
<dbReference type="InterPro" id="IPR050452">
    <property type="entry name" value="Metacaspase"/>
</dbReference>
<comment type="caution">
    <text evidence="2">The sequence shown here is derived from an EMBL/GenBank/DDBJ whole genome shotgun (WGS) entry which is preliminary data.</text>
</comment>